<organism evidence="1 2">
    <name type="scientific">Ciona intestinalis</name>
    <name type="common">Transparent sea squirt</name>
    <name type="synonym">Ascidia intestinalis</name>
    <dbReference type="NCBI Taxonomy" id="7719"/>
    <lineage>
        <taxon>Eukaryota</taxon>
        <taxon>Metazoa</taxon>
        <taxon>Chordata</taxon>
        <taxon>Tunicata</taxon>
        <taxon>Ascidiacea</taxon>
        <taxon>Phlebobranchia</taxon>
        <taxon>Cionidae</taxon>
        <taxon>Ciona</taxon>
    </lineage>
</organism>
<sequence>METNNELKESYRCMVDSTVVNFIKSSVHFWEYK</sequence>
<name>F6V944_CIOIN</name>
<dbReference type="HOGENOM" id="CLU_3384605_0_0_1"/>
<reference evidence="2" key="1">
    <citation type="journal article" date="2002" name="Science">
        <title>The draft genome of Ciona intestinalis: insights into chordate and vertebrate origins.</title>
        <authorList>
            <person name="Dehal P."/>
            <person name="Satou Y."/>
            <person name="Campbell R.K."/>
            <person name="Chapman J."/>
            <person name="Degnan B."/>
            <person name="De Tomaso A."/>
            <person name="Davidson B."/>
            <person name="Di Gregorio A."/>
            <person name="Gelpke M."/>
            <person name="Goodstein D.M."/>
            <person name="Harafuji N."/>
            <person name="Hastings K.E."/>
            <person name="Ho I."/>
            <person name="Hotta K."/>
            <person name="Huang W."/>
            <person name="Kawashima T."/>
            <person name="Lemaire P."/>
            <person name="Martinez D."/>
            <person name="Meinertzhagen I.A."/>
            <person name="Necula S."/>
            <person name="Nonaka M."/>
            <person name="Putnam N."/>
            <person name="Rash S."/>
            <person name="Saiga H."/>
            <person name="Satake M."/>
            <person name="Terry A."/>
            <person name="Yamada L."/>
            <person name="Wang H.G."/>
            <person name="Awazu S."/>
            <person name="Azumi K."/>
            <person name="Boore J."/>
            <person name="Branno M."/>
            <person name="Chin-Bow S."/>
            <person name="DeSantis R."/>
            <person name="Doyle S."/>
            <person name="Francino P."/>
            <person name="Keys D.N."/>
            <person name="Haga S."/>
            <person name="Hayashi H."/>
            <person name="Hino K."/>
            <person name="Imai K.S."/>
            <person name="Inaba K."/>
            <person name="Kano S."/>
            <person name="Kobayashi K."/>
            <person name="Kobayashi M."/>
            <person name="Lee B.I."/>
            <person name="Makabe K.W."/>
            <person name="Manohar C."/>
            <person name="Matassi G."/>
            <person name="Medina M."/>
            <person name="Mochizuki Y."/>
            <person name="Mount S."/>
            <person name="Morishita T."/>
            <person name="Miura S."/>
            <person name="Nakayama A."/>
            <person name="Nishizaka S."/>
            <person name="Nomoto H."/>
            <person name="Ohta F."/>
            <person name="Oishi K."/>
            <person name="Rigoutsos I."/>
            <person name="Sano M."/>
            <person name="Sasaki A."/>
            <person name="Sasakura Y."/>
            <person name="Shoguchi E."/>
            <person name="Shin-i T."/>
            <person name="Spagnuolo A."/>
            <person name="Stainier D."/>
            <person name="Suzuki M.M."/>
            <person name="Tassy O."/>
            <person name="Takatori N."/>
            <person name="Tokuoka M."/>
            <person name="Yagi K."/>
            <person name="Yoshizaki F."/>
            <person name="Wada S."/>
            <person name="Zhang C."/>
            <person name="Hyatt P.D."/>
            <person name="Larimer F."/>
            <person name="Detter C."/>
            <person name="Doggett N."/>
            <person name="Glavina T."/>
            <person name="Hawkins T."/>
            <person name="Richardson P."/>
            <person name="Lucas S."/>
            <person name="Kohara Y."/>
            <person name="Levine M."/>
            <person name="Satoh N."/>
            <person name="Rokhsar D.S."/>
        </authorList>
    </citation>
    <scope>NUCLEOTIDE SEQUENCE [LARGE SCALE GENOMIC DNA]</scope>
</reference>
<dbReference type="AlphaFoldDB" id="F6V944"/>
<protein>
    <submittedName>
        <fullName evidence="1">Uncharacterized protein</fullName>
    </submittedName>
</protein>
<reference evidence="1" key="3">
    <citation type="submission" date="2025-09" db="UniProtKB">
        <authorList>
            <consortium name="Ensembl"/>
        </authorList>
    </citation>
    <scope>IDENTIFICATION</scope>
</reference>
<proteinExistence type="predicted"/>
<dbReference type="Ensembl" id="ENSCINT00000023048.2">
    <property type="protein sequence ID" value="ENSCINP00000022802.2"/>
    <property type="gene ID" value="ENSCING00000020014.1"/>
</dbReference>
<evidence type="ECO:0000313" key="2">
    <source>
        <dbReference type="Proteomes" id="UP000008144"/>
    </source>
</evidence>
<keyword evidence="2" id="KW-1185">Reference proteome</keyword>
<accession>F6V944</accession>
<dbReference type="InParanoid" id="F6V944"/>
<dbReference type="Proteomes" id="UP000008144">
    <property type="component" value="Unassembled WGS sequence"/>
</dbReference>
<evidence type="ECO:0000313" key="1">
    <source>
        <dbReference type="Ensembl" id="ENSCINP00000022802.2"/>
    </source>
</evidence>
<reference evidence="1" key="2">
    <citation type="submission" date="2025-08" db="UniProtKB">
        <authorList>
            <consortium name="Ensembl"/>
        </authorList>
    </citation>
    <scope>IDENTIFICATION</scope>
</reference>